<dbReference type="SUPFAM" id="SSF52490">
    <property type="entry name" value="Tubulin nucleotide-binding domain-like"/>
    <property type="match status" value="1"/>
</dbReference>
<dbReference type="InterPro" id="IPR049942">
    <property type="entry name" value="DML1/Misato"/>
</dbReference>
<comment type="similarity">
    <text evidence="3">Belongs to the misato family.</text>
</comment>
<dbReference type="GO" id="GO:0007005">
    <property type="term" value="P:mitochondrion organization"/>
    <property type="evidence" value="ECO:0007669"/>
    <property type="project" value="InterPro"/>
</dbReference>
<proteinExistence type="inferred from homology"/>
<feature type="domain" description="DML1/Misato tubulin" evidence="6">
    <location>
        <begin position="123"/>
        <end position="306"/>
    </location>
</feature>
<evidence type="ECO:0000259" key="6">
    <source>
        <dbReference type="Pfam" id="PF14881"/>
    </source>
</evidence>
<dbReference type="PANTHER" id="PTHR13391">
    <property type="entry name" value="MITOCHONDRIAL DISTRIBUTION REGULATOR MISATO"/>
    <property type="match status" value="1"/>
</dbReference>
<evidence type="ECO:0000259" key="5">
    <source>
        <dbReference type="Pfam" id="PF10644"/>
    </source>
</evidence>
<dbReference type="AlphaFoldDB" id="A0A2T7A7I7"/>
<accession>A0A2T7A7I7</accession>
<keyword evidence="8" id="KW-1185">Reference proteome</keyword>
<dbReference type="InterPro" id="IPR036525">
    <property type="entry name" value="Tubulin/FtsZ_GTPase_sf"/>
</dbReference>
<evidence type="ECO:0000256" key="2">
    <source>
        <dbReference type="ARBA" id="ARBA00004173"/>
    </source>
</evidence>
<dbReference type="Pfam" id="PF10644">
    <property type="entry name" value="Misat_Tub_SegII"/>
    <property type="match status" value="1"/>
</dbReference>
<comment type="subcellular location">
    <subcellularLocation>
        <location evidence="2">Mitochondrion</location>
    </subcellularLocation>
</comment>
<comment type="function">
    <text evidence="1">Involved in the partitioning of the mitochondrial organelle and mitochondrial DNA (mtDNA) inheritance.</text>
</comment>
<dbReference type="Gene3D" id="3.40.50.1440">
    <property type="entry name" value="Tubulin/FtsZ, GTPase domain"/>
    <property type="match status" value="1"/>
</dbReference>
<dbReference type="CDD" id="cd06060">
    <property type="entry name" value="misato"/>
    <property type="match status" value="1"/>
</dbReference>
<feature type="domain" description="Misato Segment II tubulin-like" evidence="5">
    <location>
        <begin position="2"/>
        <end position="117"/>
    </location>
</feature>
<reference evidence="7 8" key="1">
    <citation type="submission" date="2017-04" db="EMBL/GenBank/DDBJ databases">
        <title>Draft genome sequence of Tuber borchii Vittad., a whitish edible truffle.</title>
        <authorList>
            <consortium name="DOE Joint Genome Institute"/>
            <person name="Murat C."/>
            <person name="Kuo A."/>
            <person name="Barry K.W."/>
            <person name="Clum A."/>
            <person name="Dockter R.B."/>
            <person name="Fauchery L."/>
            <person name="Iotti M."/>
            <person name="Kohler A."/>
            <person name="Labutti K."/>
            <person name="Lindquist E.A."/>
            <person name="Lipzen A."/>
            <person name="Ohm R.A."/>
            <person name="Wang M."/>
            <person name="Grigoriev I.V."/>
            <person name="Zambonelli A."/>
            <person name="Martin F.M."/>
        </authorList>
    </citation>
    <scope>NUCLEOTIDE SEQUENCE [LARGE SCALE GENOMIC DNA]</scope>
    <source>
        <strain evidence="7 8">Tbo3840</strain>
    </source>
</reference>
<evidence type="ECO:0000256" key="4">
    <source>
        <dbReference type="ARBA" id="ARBA00023128"/>
    </source>
</evidence>
<dbReference type="PANTHER" id="PTHR13391:SF0">
    <property type="entry name" value="PROTEIN MISATO HOMOLOG 1"/>
    <property type="match status" value="1"/>
</dbReference>
<organism evidence="7 8">
    <name type="scientific">Tuber borchii</name>
    <name type="common">White truffle</name>
    <dbReference type="NCBI Taxonomy" id="42251"/>
    <lineage>
        <taxon>Eukaryota</taxon>
        <taxon>Fungi</taxon>
        <taxon>Dikarya</taxon>
        <taxon>Ascomycota</taxon>
        <taxon>Pezizomycotina</taxon>
        <taxon>Pezizomycetes</taxon>
        <taxon>Pezizales</taxon>
        <taxon>Tuberaceae</taxon>
        <taxon>Tuber</taxon>
    </lineage>
</organism>
<dbReference type="EMBL" id="NESQ01000008">
    <property type="protein sequence ID" value="PUU83706.1"/>
    <property type="molecule type" value="Genomic_DNA"/>
</dbReference>
<dbReference type="Proteomes" id="UP000244722">
    <property type="component" value="Unassembled WGS sequence"/>
</dbReference>
<evidence type="ECO:0000256" key="1">
    <source>
        <dbReference type="ARBA" id="ARBA00003757"/>
    </source>
</evidence>
<dbReference type="InterPro" id="IPR029209">
    <property type="entry name" value="DML1/Misato_tubulin"/>
</dbReference>
<comment type="caution">
    <text evidence="7">The sequence shown here is derived from an EMBL/GenBank/DDBJ whole genome shotgun (WGS) entry which is preliminary data.</text>
</comment>
<dbReference type="GO" id="GO:0005739">
    <property type="term" value="C:mitochondrion"/>
    <property type="evidence" value="ECO:0007669"/>
    <property type="project" value="UniProtKB-SubCell"/>
</dbReference>
<protein>
    <submittedName>
        <fullName evidence="7">Tubulin domain-domain-containing protein</fullName>
    </submittedName>
</protein>
<sequence length="519" mass="57908">MHEIITLQLGHQANYLGTHFWNTQESYFTYAEDASPSPVDHNIHFRPGIGADAGETFTPRTLIYDLKGGFGSMKKINALYEMEQGSDAGIPQGLWDKGTTIHREPLVETIEYQRTLDAALPSARLEPASVRYWSDFNKVFYHPRSSIQLNQYDLSSKIMPFESFDMGRDLFNQLNREHDLLDRDFRLFAEECDQMQGVQIFTSAEDAWGGFAAEYVAALRDEYSKTGIMTWGLQDFERVSREKQINHTVNLAYTLSNIVPLTSLYVPLGCPQPKLPGYINLDPALQWHKSALLSVAVETCTLPTRLRDSFSAGRLGKLDDLASLFNANGGQKIASLSMTVHNPNPSTSKLCKPSASDEEFGLSWDLGGNEFNGIAERPQGVQGHESHIFAIAKVVRASNDDRARILVTADASELPSGRHDAIFERYLTSFTYPIIDSFPSIFSTDRIIPVEDTAAEDQRLAVSTKLTTSSQVIPRLKSIKNVVSRVVGVDEREAILNDLGEFIEGFETGWNSGSDDNDD</sequence>
<evidence type="ECO:0000313" key="7">
    <source>
        <dbReference type="EMBL" id="PUU83706.1"/>
    </source>
</evidence>
<evidence type="ECO:0000256" key="3">
    <source>
        <dbReference type="ARBA" id="ARBA00008507"/>
    </source>
</evidence>
<dbReference type="STRING" id="42251.A0A2T7A7I7"/>
<dbReference type="OrthoDB" id="271881at2759"/>
<gene>
    <name evidence="7" type="ORF">B9Z19DRAFT_1071953</name>
</gene>
<keyword evidence="4" id="KW-0496">Mitochondrion</keyword>
<evidence type="ECO:0000313" key="8">
    <source>
        <dbReference type="Proteomes" id="UP000244722"/>
    </source>
</evidence>
<dbReference type="Pfam" id="PF14881">
    <property type="entry name" value="Tubulin_3"/>
    <property type="match status" value="1"/>
</dbReference>
<dbReference type="InterPro" id="IPR019605">
    <property type="entry name" value="Misato_II_tubulin-like"/>
</dbReference>
<name>A0A2T7A7I7_TUBBO</name>